<dbReference type="PANTHER" id="PTHR41536">
    <property type="entry name" value="PKHD-TYPE HYDROXYLASE YBIX"/>
    <property type="match status" value="1"/>
</dbReference>
<dbReference type="RefSeq" id="WP_110298144.1">
    <property type="nucleotide sequence ID" value="NZ_QJJM01000004.1"/>
</dbReference>
<keyword evidence="3 7" id="KW-0847">Vitamin C</keyword>
<dbReference type="GO" id="GO:0006879">
    <property type="term" value="P:intracellular iron ion homeostasis"/>
    <property type="evidence" value="ECO:0007669"/>
    <property type="project" value="TreeGrafter"/>
</dbReference>
<evidence type="ECO:0000256" key="4">
    <source>
        <dbReference type="ARBA" id="ARBA00022964"/>
    </source>
</evidence>
<dbReference type="GO" id="GO:0006974">
    <property type="term" value="P:DNA damage response"/>
    <property type="evidence" value="ECO:0007669"/>
    <property type="project" value="TreeGrafter"/>
</dbReference>
<dbReference type="InterPro" id="IPR006620">
    <property type="entry name" value="Pro_4_hyd_alph"/>
</dbReference>
<comment type="caution">
    <text evidence="9">The sequence shown here is derived from an EMBL/GenBank/DDBJ whole genome shotgun (WGS) entry which is preliminary data.</text>
</comment>
<sequence>MLLPLPDLLTQEEVSRLRALIEQAQWIDGNATSGHQARLVKQNEQLPEDSAEARQAGQIVLAALARNPAFISAALPARIYPPMFNSYAGGQTYGLHVDNAVRVLPQGGGSVRADLSMTVFLEDPAAYDGGELTIETAFGAQRVKLPAGHGVLYPSSSLHRVEPVTRGRRLASFLWVQSMVRADGARSSLFDLDQSIQQLAGELGEGHPALVRLTGVYHNLLRQWA</sequence>
<dbReference type="NCBIfam" id="NF003973">
    <property type="entry name" value="PRK05467.1-2"/>
    <property type="match status" value="1"/>
</dbReference>
<keyword evidence="6 7" id="KW-0408">Iron</keyword>
<dbReference type="Gene3D" id="2.60.120.620">
    <property type="entry name" value="q2cbj1_9rhob like domain"/>
    <property type="match status" value="1"/>
</dbReference>
<dbReference type="EMBL" id="QJJM01000004">
    <property type="protein sequence ID" value="PXW77658.1"/>
    <property type="molecule type" value="Genomic_DNA"/>
</dbReference>
<dbReference type="NCBIfam" id="NF003974">
    <property type="entry name" value="PRK05467.1-3"/>
    <property type="match status" value="1"/>
</dbReference>
<dbReference type="OrthoDB" id="9812472at2"/>
<dbReference type="GO" id="GO:0016706">
    <property type="term" value="F:2-oxoglutarate-dependent dioxygenase activity"/>
    <property type="evidence" value="ECO:0007669"/>
    <property type="project" value="UniProtKB-UniRule"/>
</dbReference>
<evidence type="ECO:0000256" key="7">
    <source>
        <dbReference type="HAMAP-Rule" id="MF_00657"/>
    </source>
</evidence>
<keyword evidence="10" id="KW-1185">Reference proteome</keyword>
<dbReference type="NCBIfam" id="NF003975">
    <property type="entry name" value="PRK05467.1-4"/>
    <property type="match status" value="1"/>
</dbReference>
<evidence type="ECO:0000256" key="5">
    <source>
        <dbReference type="ARBA" id="ARBA00023002"/>
    </source>
</evidence>
<organism evidence="9 10">
    <name type="scientific">Blastomonas natatoria</name>
    <dbReference type="NCBI Taxonomy" id="34015"/>
    <lineage>
        <taxon>Bacteria</taxon>
        <taxon>Pseudomonadati</taxon>
        <taxon>Pseudomonadota</taxon>
        <taxon>Alphaproteobacteria</taxon>
        <taxon>Sphingomonadales</taxon>
        <taxon>Sphingomonadaceae</taxon>
        <taxon>Blastomonas</taxon>
    </lineage>
</organism>
<evidence type="ECO:0000313" key="10">
    <source>
        <dbReference type="Proteomes" id="UP000248014"/>
    </source>
</evidence>
<keyword evidence="5 7" id="KW-0560">Oxidoreductase</keyword>
<evidence type="ECO:0000256" key="6">
    <source>
        <dbReference type="ARBA" id="ARBA00023004"/>
    </source>
</evidence>
<protein>
    <submittedName>
        <fullName evidence="9">PKHD-type hydroxylase</fullName>
    </submittedName>
</protein>
<evidence type="ECO:0000259" key="8">
    <source>
        <dbReference type="PROSITE" id="PS51471"/>
    </source>
</evidence>
<keyword evidence="4 7" id="KW-0223">Dioxygenase</keyword>
<proteinExistence type="inferred from homology"/>
<evidence type="ECO:0000256" key="1">
    <source>
        <dbReference type="ARBA" id="ARBA00001961"/>
    </source>
</evidence>
<dbReference type="Pfam" id="PF18331">
    <property type="entry name" value="PKHD_C"/>
    <property type="match status" value="1"/>
</dbReference>
<dbReference type="Pfam" id="PF13640">
    <property type="entry name" value="2OG-FeII_Oxy_3"/>
    <property type="match status" value="1"/>
</dbReference>
<dbReference type="SMART" id="SM00702">
    <property type="entry name" value="P4Hc"/>
    <property type="match status" value="1"/>
</dbReference>
<dbReference type="Proteomes" id="UP000248014">
    <property type="component" value="Unassembled WGS sequence"/>
</dbReference>
<feature type="binding site" evidence="7">
    <location>
        <position position="169"/>
    </location>
    <ligand>
        <name>2-oxoglutarate</name>
        <dbReference type="ChEBI" id="CHEBI:16810"/>
    </ligand>
</feature>
<dbReference type="Gene3D" id="4.10.860.20">
    <property type="entry name" value="Rabenosyn, Rab binding domain"/>
    <property type="match status" value="1"/>
</dbReference>
<feature type="domain" description="Fe2OG dioxygenase" evidence="8">
    <location>
        <begin position="78"/>
        <end position="178"/>
    </location>
</feature>
<gene>
    <name evidence="9" type="ORF">C7451_104153</name>
</gene>
<dbReference type="GO" id="GO:0031418">
    <property type="term" value="F:L-ascorbic acid binding"/>
    <property type="evidence" value="ECO:0007669"/>
    <property type="project" value="UniProtKB-KW"/>
</dbReference>
<dbReference type="PANTHER" id="PTHR41536:SF1">
    <property type="entry name" value="PKHD-TYPE HYDROXYLASE YBIX"/>
    <property type="match status" value="1"/>
</dbReference>
<dbReference type="HAMAP" id="MF_00657">
    <property type="entry name" value="Hydroxyl_YbiX"/>
    <property type="match status" value="1"/>
</dbReference>
<dbReference type="InterPro" id="IPR005123">
    <property type="entry name" value="Oxoglu/Fe-dep_dioxygenase_dom"/>
</dbReference>
<dbReference type="InterPro" id="IPR041097">
    <property type="entry name" value="PKHD_C"/>
</dbReference>
<keyword evidence="2 7" id="KW-0479">Metal-binding</keyword>
<dbReference type="InterPro" id="IPR044862">
    <property type="entry name" value="Pro_4_hyd_alph_FE2OG_OXY"/>
</dbReference>
<feature type="binding site" evidence="7">
    <location>
        <position position="159"/>
    </location>
    <ligand>
        <name>Fe cation</name>
        <dbReference type="ChEBI" id="CHEBI:24875"/>
    </ligand>
</feature>
<dbReference type="InterPro" id="IPR023550">
    <property type="entry name" value="PKHD_hydroxylase"/>
</dbReference>
<feature type="binding site" evidence="7">
    <location>
        <position position="98"/>
    </location>
    <ligand>
        <name>Fe cation</name>
        <dbReference type="ChEBI" id="CHEBI:24875"/>
    </ligand>
</feature>
<evidence type="ECO:0000256" key="3">
    <source>
        <dbReference type="ARBA" id="ARBA00022896"/>
    </source>
</evidence>
<evidence type="ECO:0000256" key="2">
    <source>
        <dbReference type="ARBA" id="ARBA00022723"/>
    </source>
</evidence>
<dbReference type="GO" id="GO:0005506">
    <property type="term" value="F:iron ion binding"/>
    <property type="evidence" value="ECO:0007669"/>
    <property type="project" value="UniProtKB-UniRule"/>
</dbReference>
<dbReference type="PROSITE" id="PS51471">
    <property type="entry name" value="FE2OG_OXY"/>
    <property type="match status" value="1"/>
</dbReference>
<name>A0A2V3VA87_9SPHN</name>
<comment type="cofactor">
    <cofactor evidence="1 7">
        <name>L-ascorbate</name>
        <dbReference type="ChEBI" id="CHEBI:38290"/>
    </cofactor>
</comment>
<evidence type="ECO:0000313" key="9">
    <source>
        <dbReference type="EMBL" id="PXW77658.1"/>
    </source>
</evidence>
<reference evidence="9 10" key="1">
    <citation type="submission" date="2018-05" db="EMBL/GenBank/DDBJ databases">
        <title>Genomic Encyclopedia of Type Strains, Phase IV (KMG-IV): sequencing the most valuable type-strain genomes for metagenomic binning, comparative biology and taxonomic classification.</title>
        <authorList>
            <person name="Goeker M."/>
        </authorList>
    </citation>
    <scope>NUCLEOTIDE SEQUENCE [LARGE SCALE GENOMIC DNA]</scope>
    <source>
        <strain evidence="9 10">DSM 3183</strain>
    </source>
</reference>
<dbReference type="AlphaFoldDB" id="A0A2V3VA87"/>
<comment type="cofactor">
    <cofactor evidence="7">
        <name>Fe(2+)</name>
        <dbReference type="ChEBI" id="CHEBI:29033"/>
    </cofactor>
    <text evidence="7">Binds 1 Fe(2+) ion per subunit.</text>
</comment>
<feature type="binding site" evidence="7">
    <location>
        <position position="96"/>
    </location>
    <ligand>
        <name>Fe cation</name>
        <dbReference type="ChEBI" id="CHEBI:24875"/>
    </ligand>
</feature>
<accession>A0A2V3VA87</accession>